<reference evidence="2 3" key="1">
    <citation type="journal article" date="2014" name="PLoS Genet.">
        <title>The Genome of Spironucleus salmonicida Highlights a Fish Pathogen Adapted to Fluctuating Environments.</title>
        <authorList>
            <person name="Xu F."/>
            <person name="Jerlstrom-Hultqvist J."/>
            <person name="Einarsson E."/>
            <person name="Astvaldsson A."/>
            <person name="Svard S.G."/>
            <person name="Andersson J.O."/>
        </authorList>
    </citation>
    <scope>NUCLEOTIDE SEQUENCE [LARGE SCALE GENOMIC DNA]</scope>
    <source>
        <strain evidence="2 3">ATCC 50377</strain>
    </source>
</reference>
<evidence type="ECO:0000313" key="3">
    <source>
        <dbReference type="Proteomes" id="UP000018208"/>
    </source>
</evidence>
<feature type="region of interest" description="Disordered" evidence="1">
    <location>
        <begin position="276"/>
        <end position="337"/>
    </location>
</feature>
<sequence length="452" mass="50592">MSLQSSMLNQSRYHATKVDPLITLTKSIHIDENKLLKFTNSIHSYINDELRTNFTPASNQYELDQTWKHIKNQEPSYTIKGKYHDKTESRVGYEHNEQTSSLKEIGGEFTKYPRMNDKINENPGPGTHKISRQLNFDMGSTFPGNNMEFKLNENPAPNQYDITSADIHIHSRAPAFTLKGAITNINKDNFPGPGQYQIEKSLRLTESTPAAFSFPKDSNVKTIYQTPGPQDYADFPKKQMSKSQISNRYIAYTKEPSPGVGSYNINKSSLSKSGAGKFGGKSFQRQEINPTGPGQYDISREQRICGGSMGKSSRESPITSNPNIGPGKYNIPTKQPRATSIGIRSELSSRNDNPGPNAYHMKSTLKNSSKSIGIKPKTFGNPFPNLDQQPGPSDYQLNENPPKYQIKKSTFSRQSRDVNVSTLGKGPATYNTRQDDQNGGLSMRFRQYGFTL</sequence>
<dbReference type="GeneID" id="94298603"/>
<dbReference type="RefSeq" id="XP_067763242.1">
    <property type="nucleotide sequence ID" value="XM_067908421.1"/>
</dbReference>
<dbReference type="PANTHER" id="PTHR21580:SF28">
    <property type="entry name" value="BOREALIN N-TERMINAL DOMAIN-CONTAINING PROTEIN-RELATED"/>
    <property type="match status" value="1"/>
</dbReference>
<organism evidence="2 3">
    <name type="scientific">Spironucleus salmonicida</name>
    <dbReference type="NCBI Taxonomy" id="348837"/>
    <lineage>
        <taxon>Eukaryota</taxon>
        <taxon>Metamonada</taxon>
        <taxon>Diplomonadida</taxon>
        <taxon>Hexamitidae</taxon>
        <taxon>Hexamitinae</taxon>
        <taxon>Spironucleus</taxon>
    </lineage>
</organism>
<name>A0A9P8LQR4_9EUKA</name>
<protein>
    <submittedName>
        <fullName evidence="2">SHIPPO 1-like protein</fullName>
    </submittedName>
</protein>
<evidence type="ECO:0000256" key="1">
    <source>
        <dbReference type="SAM" id="MobiDB-lite"/>
    </source>
</evidence>
<dbReference type="AlphaFoldDB" id="A0A9P8LQR4"/>
<dbReference type="KEGG" id="ssao:94298603"/>
<feature type="region of interest" description="Disordered" evidence="1">
    <location>
        <begin position="410"/>
        <end position="440"/>
    </location>
</feature>
<dbReference type="Proteomes" id="UP000018208">
    <property type="component" value="Unassembled WGS sequence"/>
</dbReference>
<dbReference type="OrthoDB" id="406368at2759"/>
<feature type="compositionally biased region" description="Polar residues" evidence="1">
    <location>
        <begin position="429"/>
        <end position="440"/>
    </location>
</feature>
<dbReference type="Pfam" id="PF07004">
    <property type="entry name" value="SHIPPO-rpt"/>
    <property type="match status" value="4"/>
</dbReference>
<gene>
    <name evidence="2" type="ORF">SS50377_24580</name>
</gene>
<dbReference type="EMBL" id="AUWU02000005">
    <property type="protein sequence ID" value="KAH0572469.1"/>
    <property type="molecule type" value="Genomic_DNA"/>
</dbReference>
<accession>A0A9P8LQR4</accession>
<dbReference type="PANTHER" id="PTHR21580">
    <property type="entry name" value="SHIPPO-1-RELATED"/>
    <property type="match status" value="1"/>
</dbReference>
<proteinExistence type="predicted"/>
<comment type="caution">
    <text evidence="2">The sequence shown here is derived from an EMBL/GenBank/DDBJ whole genome shotgun (WGS) entry which is preliminary data.</text>
</comment>
<keyword evidence="3" id="KW-1185">Reference proteome</keyword>
<feature type="compositionally biased region" description="Polar residues" evidence="1">
    <location>
        <begin position="410"/>
        <end position="422"/>
    </location>
</feature>
<evidence type="ECO:0000313" key="2">
    <source>
        <dbReference type="EMBL" id="KAH0572469.1"/>
    </source>
</evidence>
<dbReference type="InterPro" id="IPR010736">
    <property type="entry name" value="SHIPPO-rpt"/>
</dbReference>
<dbReference type="InterPro" id="IPR051291">
    <property type="entry name" value="CIMAP"/>
</dbReference>